<gene>
    <name evidence="4" type="ORF">AB0I59_17995</name>
</gene>
<dbReference type="InterPro" id="IPR050706">
    <property type="entry name" value="Cyclic-di-GMP_PDE-like"/>
</dbReference>
<sequence length="399" mass="41257">MSVPLPFAAPLAQSAPDVTASGSFAADPPGPGHAPAPVFLPIVDLDTGGVIAVEVAAGDVPGLAPSDVSSTVRGLLAASRAEALLPLVLPIPARSVIGGSGGLAPLHEAVRVSGRRPRELILVIEGEIPAADRRALLAGIDGLRAAGYLVAFGGLGSAHLPLDLLADASPYVIVLARDLVDRVPRDPRRSALAESLVGVARALGAHVLAPGLRDEAQLAATRGWGIRLAQGPLLAPIDWKPSSGRVQLHVPLPVPDTTPVAALLGPRVQELLLPAVTLSSEATAEDVVAAFGSEPSITSVILVDEYQRPVGSVDRSRFLLFMAGAYGHALHAKKPARRLADTTRTVPRTTPAIAAMQLAGRDATRVYDDLVVVDEVGRCMGIVRVGDLIRHVATIPSSR</sequence>
<dbReference type="Pfam" id="PF00571">
    <property type="entry name" value="CBS"/>
    <property type="match status" value="1"/>
</dbReference>
<dbReference type="Proteomes" id="UP001551675">
    <property type="component" value="Unassembled WGS sequence"/>
</dbReference>
<accession>A0ABV3GFW0</accession>
<dbReference type="PANTHER" id="PTHR33121:SF70">
    <property type="entry name" value="SIGNALING PROTEIN YKOW"/>
    <property type="match status" value="1"/>
</dbReference>
<dbReference type="InterPro" id="IPR001633">
    <property type="entry name" value="EAL_dom"/>
</dbReference>
<comment type="caution">
    <text evidence="4">The sequence shown here is derived from an EMBL/GenBank/DDBJ whole genome shotgun (WGS) entry which is preliminary data.</text>
</comment>
<protein>
    <submittedName>
        <fullName evidence="4">EAL domain-containing protein</fullName>
    </submittedName>
</protein>
<dbReference type="SUPFAM" id="SSF141868">
    <property type="entry name" value="EAL domain-like"/>
    <property type="match status" value="1"/>
</dbReference>
<dbReference type="Gene3D" id="3.20.20.450">
    <property type="entry name" value="EAL domain"/>
    <property type="match status" value="1"/>
</dbReference>
<dbReference type="PROSITE" id="PS51371">
    <property type="entry name" value="CBS"/>
    <property type="match status" value="1"/>
</dbReference>
<dbReference type="EMBL" id="JBFALK010000009">
    <property type="protein sequence ID" value="MEV0970530.1"/>
    <property type="molecule type" value="Genomic_DNA"/>
</dbReference>
<dbReference type="RefSeq" id="WP_358134011.1">
    <property type="nucleotide sequence ID" value="NZ_JBFALK010000009.1"/>
</dbReference>
<dbReference type="SMART" id="SM00052">
    <property type="entry name" value="EAL"/>
    <property type="match status" value="1"/>
</dbReference>
<feature type="domain" description="CBS" evidence="3">
    <location>
        <begin position="268"/>
        <end position="330"/>
    </location>
</feature>
<keyword evidence="5" id="KW-1185">Reference proteome</keyword>
<dbReference type="PANTHER" id="PTHR33121">
    <property type="entry name" value="CYCLIC DI-GMP PHOSPHODIESTERASE PDEF"/>
    <property type="match status" value="1"/>
</dbReference>
<evidence type="ECO:0000256" key="1">
    <source>
        <dbReference type="PROSITE-ProRule" id="PRU00703"/>
    </source>
</evidence>
<keyword evidence="1" id="KW-0129">CBS domain</keyword>
<evidence type="ECO:0000259" key="3">
    <source>
        <dbReference type="PROSITE" id="PS51371"/>
    </source>
</evidence>
<dbReference type="PROSITE" id="PS50883">
    <property type="entry name" value="EAL"/>
    <property type="match status" value="1"/>
</dbReference>
<name>A0ABV3GFW0_MICGL</name>
<proteinExistence type="predicted"/>
<reference evidence="4 5" key="1">
    <citation type="submission" date="2024-06" db="EMBL/GenBank/DDBJ databases">
        <title>The Natural Products Discovery Center: Release of the First 8490 Sequenced Strains for Exploring Actinobacteria Biosynthetic Diversity.</title>
        <authorList>
            <person name="Kalkreuter E."/>
            <person name="Kautsar S.A."/>
            <person name="Yang D."/>
            <person name="Bader C.D."/>
            <person name="Teijaro C.N."/>
            <person name="Fluegel L."/>
            <person name="Davis C.M."/>
            <person name="Simpson J.R."/>
            <person name="Lauterbach L."/>
            <person name="Steele A.D."/>
            <person name="Gui C."/>
            <person name="Meng S."/>
            <person name="Li G."/>
            <person name="Viehrig K."/>
            <person name="Ye F."/>
            <person name="Su P."/>
            <person name="Kiefer A.F."/>
            <person name="Nichols A."/>
            <person name="Cepeda A.J."/>
            <person name="Yan W."/>
            <person name="Fan B."/>
            <person name="Jiang Y."/>
            <person name="Adhikari A."/>
            <person name="Zheng C.-J."/>
            <person name="Schuster L."/>
            <person name="Cowan T.M."/>
            <person name="Smanski M.J."/>
            <person name="Chevrette M.G."/>
            <person name="De Carvalho L.P.S."/>
            <person name="Shen B."/>
        </authorList>
    </citation>
    <scope>NUCLEOTIDE SEQUENCE [LARGE SCALE GENOMIC DNA]</scope>
    <source>
        <strain evidence="4 5">NPDC050100</strain>
    </source>
</reference>
<evidence type="ECO:0000259" key="2">
    <source>
        <dbReference type="PROSITE" id="PS50883"/>
    </source>
</evidence>
<dbReference type="SUPFAM" id="SSF54631">
    <property type="entry name" value="CBS-domain pair"/>
    <property type="match status" value="1"/>
</dbReference>
<feature type="domain" description="EAL" evidence="2">
    <location>
        <begin position="1"/>
        <end position="251"/>
    </location>
</feature>
<organism evidence="4 5">
    <name type="scientific">Microtetraspora glauca</name>
    <dbReference type="NCBI Taxonomy" id="1996"/>
    <lineage>
        <taxon>Bacteria</taxon>
        <taxon>Bacillati</taxon>
        <taxon>Actinomycetota</taxon>
        <taxon>Actinomycetes</taxon>
        <taxon>Streptosporangiales</taxon>
        <taxon>Streptosporangiaceae</taxon>
        <taxon>Microtetraspora</taxon>
    </lineage>
</organism>
<dbReference type="InterPro" id="IPR000644">
    <property type="entry name" value="CBS_dom"/>
</dbReference>
<dbReference type="InterPro" id="IPR035919">
    <property type="entry name" value="EAL_sf"/>
</dbReference>
<dbReference type="InterPro" id="IPR046342">
    <property type="entry name" value="CBS_dom_sf"/>
</dbReference>
<evidence type="ECO:0000313" key="5">
    <source>
        <dbReference type="Proteomes" id="UP001551675"/>
    </source>
</evidence>
<evidence type="ECO:0000313" key="4">
    <source>
        <dbReference type="EMBL" id="MEV0970530.1"/>
    </source>
</evidence>
<dbReference type="Gene3D" id="3.10.580.10">
    <property type="entry name" value="CBS-domain"/>
    <property type="match status" value="1"/>
</dbReference>
<dbReference type="Pfam" id="PF00563">
    <property type="entry name" value="EAL"/>
    <property type="match status" value="1"/>
</dbReference>